<dbReference type="SUPFAM" id="SSF53067">
    <property type="entry name" value="Actin-like ATPase domain"/>
    <property type="match status" value="1"/>
</dbReference>
<comment type="catalytic activity">
    <reaction evidence="7 8">
        <text>L-threonylcarbamoyladenylate + adenosine(37) in tRNA = N(6)-L-threonylcarbamoyladenosine(37) in tRNA + AMP + H(+)</text>
        <dbReference type="Rhea" id="RHEA:37059"/>
        <dbReference type="Rhea" id="RHEA-COMP:10162"/>
        <dbReference type="Rhea" id="RHEA-COMP:10163"/>
        <dbReference type="ChEBI" id="CHEBI:15378"/>
        <dbReference type="ChEBI" id="CHEBI:73682"/>
        <dbReference type="ChEBI" id="CHEBI:74411"/>
        <dbReference type="ChEBI" id="CHEBI:74418"/>
        <dbReference type="ChEBI" id="CHEBI:456215"/>
        <dbReference type="EC" id="2.3.1.234"/>
    </reaction>
</comment>
<evidence type="ECO:0000256" key="8">
    <source>
        <dbReference type="HAMAP-Rule" id="MF_01445"/>
    </source>
</evidence>
<feature type="binding site" evidence="8">
    <location>
        <position position="111"/>
    </location>
    <ligand>
        <name>Fe cation</name>
        <dbReference type="ChEBI" id="CHEBI:24875"/>
    </ligand>
</feature>
<feature type="binding site" evidence="8">
    <location>
        <position position="166"/>
    </location>
    <ligand>
        <name>substrate</name>
    </ligand>
</feature>
<dbReference type="EMBL" id="PCVY01000058">
    <property type="protein sequence ID" value="PIQ85863.1"/>
    <property type="molecule type" value="Genomic_DNA"/>
</dbReference>
<dbReference type="PANTHER" id="PTHR11735">
    <property type="entry name" value="TRNA N6-ADENOSINE THREONYLCARBAMOYLTRANSFERASE"/>
    <property type="match status" value="1"/>
</dbReference>
<dbReference type="FunFam" id="3.30.420.40:FF:000012">
    <property type="entry name" value="tRNA N6-adenosine threonylcarbamoyltransferase"/>
    <property type="match status" value="1"/>
</dbReference>
<reference evidence="10 11" key="1">
    <citation type="submission" date="2017-09" db="EMBL/GenBank/DDBJ databases">
        <title>Depth-based differentiation of microbial function through sediment-hosted aquifers and enrichment of novel symbionts in the deep terrestrial subsurface.</title>
        <authorList>
            <person name="Probst A.J."/>
            <person name="Ladd B."/>
            <person name="Jarett J.K."/>
            <person name="Geller-Mcgrath D.E."/>
            <person name="Sieber C.M."/>
            <person name="Emerson J.B."/>
            <person name="Anantharaman K."/>
            <person name="Thomas B.C."/>
            <person name="Malmstrom R."/>
            <person name="Stieglmeier M."/>
            <person name="Klingl A."/>
            <person name="Woyke T."/>
            <person name="Ryan C.M."/>
            <person name="Banfield J.F."/>
        </authorList>
    </citation>
    <scope>NUCLEOTIDE SEQUENCE [LARGE SCALE GENOMIC DNA]</scope>
    <source>
        <strain evidence="10">CG11_big_fil_rev_8_21_14_0_20_45_26</strain>
    </source>
</reference>
<evidence type="ECO:0000256" key="3">
    <source>
        <dbReference type="ARBA" id="ARBA00022694"/>
    </source>
</evidence>
<dbReference type="InterPro" id="IPR043129">
    <property type="entry name" value="ATPase_NBD"/>
</dbReference>
<keyword evidence="6 8" id="KW-0012">Acyltransferase</keyword>
<sequence>MITLGIETSCDETSCALLENGRHLRANIISSSLKKHKPFGGVVPEIASRHCLEAIHVVYREALKKARLKARQIDLIAVTKGPGLVGSLLVGVSFAKSLAFALEKPLVGVNHLEAHVAANFIDNPTPKGSYLGVVVSGGHTSLLKIKRWHFKEIGCTVDDAIGEAYDKTAKILGLGYPGGPAIDRLAQKGNPRAYTFTQPKVAGRYQFSFSGIKTAVLHHVHGKNGRYRPGVRWQGRKLYDLCASFQQAVTDWVIKKAILACQENKLKQIVVGGGVSANSRLRNELSKACQLHGIKLLIPPLALTLDNAGMIAKLGYERYRLGMRSGLDLTPNPSLDFE</sequence>
<dbReference type="InterPro" id="IPR017861">
    <property type="entry name" value="KAE1/TsaD"/>
</dbReference>
<dbReference type="PANTHER" id="PTHR11735:SF6">
    <property type="entry name" value="TRNA N6-ADENOSINE THREONYLCARBAMOYLTRANSFERASE, MITOCHONDRIAL"/>
    <property type="match status" value="1"/>
</dbReference>
<keyword evidence="5 8" id="KW-0408">Iron</keyword>
<dbReference type="InterPro" id="IPR022450">
    <property type="entry name" value="TsaD"/>
</dbReference>
<keyword evidence="1 8" id="KW-0963">Cytoplasm</keyword>
<evidence type="ECO:0000313" key="11">
    <source>
        <dbReference type="Proteomes" id="UP000230859"/>
    </source>
</evidence>
<evidence type="ECO:0000256" key="1">
    <source>
        <dbReference type="ARBA" id="ARBA00022490"/>
    </source>
</evidence>
<feature type="domain" description="Gcp-like" evidence="9">
    <location>
        <begin position="24"/>
        <end position="313"/>
    </location>
</feature>
<feature type="binding site" evidence="8">
    <location>
        <position position="179"/>
    </location>
    <ligand>
        <name>substrate</name>
    </ligand>
</feature>
<feature type="binding site" evidence="8">
    <location>
        <begin position="134"/>
        <end position="138"/>
    </location>
    <ligand>
        <name>substrate</name>
    </ligand>
</feature>
<dbReference type="InterPro" id="IPR000905">
    <property type="entry name" value="Gcp-like_dom"/>
</dbReference>
<feature type="binding site" evidence="8">
    <location>
        <position position="306"/>
    </location>
    <ligand>
        <name>Fe cation</name>
        <dbReference type="ChEBI" id="CHEBI:24875"/>
    </ligand>
</feature>
<dbReference type="NCBIfam" id="TIGR03723">
    <property type="entry name" value="T6A_TsaD_YgjD"/>
    <property type="match status" value="1"/>
</dbReference>
<dbReference type="HAMAP" id="MF_01445">
    <property type="entry name" value="TsaD"/>
    <property type="match status" value="1"/>
</dbReference>
<dbReference type="Gene3D" id="3.30.420.40">
    <property type="match status" value="2"/>
</dbReference>
<evidence type="ECO:0000256" key="6">
    <source>
        <dbReference type="ARBA" id="ARBA00023315"/>
    </source>
</evidence>
<feature type="binding site" evidence="8">
    <location>
        <position position="115"/>
    </location>
    <ligand>
        <name>Fe cation</name>
        <dbReference type="ChEBI" id="CHEBI:24875"/>
    </ligand>
</feature>
<dbReference type="Pfam" id="PF00814">
    <property type="entry name" value="TsaD"/>
    <property type="match status" value="1"/>
</dbReference>
<evidence type="ECO:0000256" key="7">
    <source>
        <dbReference type="ARBA" id="ARBA00048117"/>
    </source>
</evidence>
<comment type="similarity">
    <text evidence="8">Belongs to the KAE1 / TsaD family.</text>
</comment>
<keyword evidence="3 8" id="KW-0819">tRNA processing</keyword>
<keyword evidence="4 8" id="KW-0479">Metal-binding</keyword>
<evidence type="ECO:0000256" key="4">
    <source>
        <dbReference type="ARBA" id="ARBA00022723"/>
    </source>
</evidence>
<dbReference type="CDD" id="cd24133">
    <property type="entry name" value="ASKHA_NBD_TsaD_bac"/>
    <property type="match status" value="1"/>
</dbReference>
<comment type="caution">
    <text evidence="10">The sequence shown here is derived from an EMBL/GenBank/DDBJ whole genome shotgun (WGS) entry which is preliminary data.</text>
</comment>
<proteinExistence type="inferred from homology"/>
<comment type="subcellular location">
    <subcellularLocation>
        <location evidence="8">Cytoplasm</location>
    </subcellularLocation>
</comment>
<accession>A0A2H0LN52</accession>
<comment type="function">
    <text evidence="8">Required for the formation of a threonylcarbamoyl group on adenosine at position 37 (t(6)A37) in tRNAs that read codons beginning with adenine. Is involved in the transfer of the threonylcarbamoyl moiety of threonylcarbamoyl-AMP (TC-AMP) to the N6 group of A37, together with TsaE and TsaB. TsaD likely plays a direct catalytic role in this reaction.</text>
</comment>
<gene>
    <name evidence="8 10" type="primary">tsaD</name>
    <name evidence="10" type="ORF">COV74_06745</name>
</gene>
<evidence type="ECO:0000256" key="2">
    <source>
        <dbReference type="ARBA" id="ARBA00022679"/>
    </source>
</evidence>
<feature type="binding site" evidence="8">
    <location>
        <position position="183"/>
    </location>
    <ligand>
        <name>substrate</name>
    </ligand>
</feature>
<evidence type="ECO:0000313" key="10">
    <source>
        <dbReference type="EMBL" id="PIQ85863.1"/>
    </source>
</evidence>
<dbReference type="FunFam" id="3.30.420.40:FF:000040">
    <property type="entry name" value="tRNA N6-adenosine threonylcarbamoyltransferase"/>
    <property type="match status" value="1"/>
</dbReference>
<dbReference type="NCBIfam" id="TIGR00329">
    <property type="entry name" value="gcp_kae1"/>
    <property type="match status" value="1"/>
</dbReference>
<dbReference type="PRINTS" id="PR00789">
    <property type="entry name" value="OSIALOPTASE"/>
</dbReference>
<protein>
    <recommendedName>
        <fullName evidence="8">tRNA N6-adenosine threonylcarbamoyltransferase</fullName>
        <ecNumber evidence="8">2.3.1.234</ecNumber>
    </recommendedName>
    <alternativeName>
        <fullName evidence="8">N6-L-threonylcarbamoyladenine synthase</fullName>
        <shortName evidence="8">t(6)A synthase</shortName>
    </alternativeName>
    <alternativeName>
        <fullName evidence="8">t(6)A37 threonylcarbamoyladenosine biosynthesis protein TsaD</fullName>
    </alternativeName>
    <alternativeName>
        <fullName evidence="8">tRNA threonylcarbamoyladenosine biosynthesis protein TsaD</fullName>
    </alternativeName>
</protein>
<name>A0A2H0LN52_9BACT</name>
<feature type="binding site" evidence="8">
    <location>
        <position position="278"/>
    </location>
    <ligand>
        <name>substrate</name>
    </ligand>
</feature>
<dbReference type="GO" id="GO:0061711">
    <property type="term" value="F:tRNA N(6)-L-threonylcarbamoyladenine synthase activity"/>
    <property type="evidence" value="ECO:0007669"/>
    <property type="project" value="UniProtKB-EC"/>
</dbReference>
<comment type="cofactor">
    <cofactor evidence="8">
        <name>Fe(2+)</name>
        <dbReference type="ChEBI" id="CHEBI:29033"/>
    </cofactor>
    <text evidence="8">Binds 1 Fe(2+) ion per subunit.</text>
</comment>
<dbReference type="EC" id="2.3.1.234" evidence="8"/>
<evidence type="ECO:0000259" key="9">
    <source>
        <dbReference type="Pfam" id="PF00814"/>
    </source>
</evidence>
<dbReference type="GO" id="GO:0005737">
    <property type="term" value="C:cytoplasm"/>
    <property type="evidence" value="ECO:0007669"/>
    <property type="project" value="UniProtKB-SubCell"/>
</dbReference>
<dbReference type="Proteomes" id="UP000230859">
    <property type="component" value="Unassembled WGS sequence"/>
</dbReference>
<dbReference type="GO" id="GO:0002949">
    <property type="term" value="P:tRNA threonylcarbamoyladenosine modification"/>
    <property type="evidence" value="ECO:0007669"/>
    <property type="project" value="UniProtKB-UniRule"/>
</dbReference>
<dbReference type="GO" id="GO:0005506">
    <property type="term" value="F:iron ion binding"/>
    <property type="evidence" value="ECO:0007669"/>
    <property type="project" value="UniProtKB-UniRule"/>
</dbReference>
<keyword evidence="2 8" id="KW-0808">Transferase</keyword>
<dbReference type="AlphaFoldDB" id="A0A2H0LN52"/>
<organism evidence="10 11">
    <name type="scientific">Candidatus Abzuiibacterium crystallinum</name>
    <dbReference type="NCBI Taxonomy" id="1974748"/>
    <lineage>
        <taxon>Bacteria</taxon>
        <taxon>Pseudomonadati</taxon>
        <taxon>Candidatus Omnitrophota</taxon>
        <taxon>Candidatus Abzuiibacterium</taxon>
    </lineage>
</organism>
<evidence type="ECO:0000256" key="5">
    <source>
        <dbReference type="ARBA" id="ARBA00023004"/>
    </source>
</evidence>